<feature type="compositionally biased region" description="Acidic residues" evidence="6">
    <location>
        <begin position="801"/>
        <end position="828"/>
    </location>
</feature>
<proteinExistence type="predicted"/>
<feature type="region of interest" description="Disordered" evidence="6">
    <location>
        <begin position="774"/>
        <end position="833"/>
    </location>
</feature>
<dbReference type="InterPro" id="IPR011989">
    <property type="entry name" value="ARM-like"/>
</dbReference>
<dbReference type="InterPro" id="IPR016024">
    <property type="entry name" value="ARM-type_fold"/>
</dbReference>
<dbReference type="KEGG" id="tgb:HG536_0C04330"/>
<dbReference type="EMBL" id="CP059248">
    <property type="protein sequence ID" value="QLL32264.1"/>
    <property type="molecule type" value="Genomic_DNA"/>
</dbReference>
<dbReference type="Gene3D" id="1.25.10.10">
    <property type="entry name" value="Leucine-rich Repeat Variant"/>
    <property type="match status" value="1"/>
</dbReference>
<evidence type="ECO:0000256" key="5">
    <source>
        <dbReference type="ARBA" id="ARBA00023242"/>
    </source>
</evidence>
<dbReference type="RefSeq" id="XP_037138939.1">
    <property type="nucleotide sequence ID" value="XM_037283043.1"/>
</dbReference>
<name>A0A7G3ZFH8_9SACH</name>
<dbReference type="PANTHER" id="PTHR15651">
    <property type="entry name" value="ARMADILLO REPEAT-CONTAINING PROTEIN 8"/>
    <property type="match status" value="1"/>
</dbReference>
<dbReference type="SUPFAM" id="SSF48371">
    <property type="entry name" value="ARM repeat"/>
    <property type="match status" value="1"/>
</dbReference>
<dbReference type="GO" id="GO:0034657">
    <property type="term" value="C:GID complex"/>
    <property type="evidence" value="ECO:0007669"/>
    <property type="project" value="TreeGrafter"/>
</dbReference>
<dbReference type="GO" id="GO:0043161">
    <property type="term" value="P:proteasome-mediated ubiquitin-dependent protein catabolic process"/>
    <property type="evidence" value="ECO:0007669"/>
    <property type="project" value="TreeGrafter"/>
</dbReference>
<dbReference type="InterPro" id="IPR038739">
    <property type="entry name" value="ARMC8/Vid28"/>
</dbReference>
<comment type="subcellular location">
    <subcellularLocation>
        <location evidence="2">Cytoplasm</location>
    </subcellularLocation>
    <subcellularLocation>
        <location evidence="1">Nucleus</location>
    </subcellularLocation>
</comment>
<evidence type="ECO:0000256" key="6">
    <source>
        <dbReference type="SAM" id="MobiDB-lite"/>
    </source>
</evidence>
<gene>
    <name evidence="7" type="ORF">HG536_0C04330</name>
</gene>
<dbReference type="GeneID" id="59325400"/>
<dbReference type="GO" id="GO:0005634">
    <property type="term" value="C:nucleus"/>
    <property type="evidence" value="ECO:0007669"/>
    <property type="project" value="UniProtKB-SubCell"/>
</dbReference>
<keyword evidence="3" id="KW-0963">Cytoplasm</keyword>
<sequence>MQLSRAVLEKLSSSLIGDQVAKVELLANSEAGLLEELADFGASPSTLDLKLDIWFTALRLEAYIRDELGDLYIDRVNRVFQERSLPFNLVRNNPSTNYKYMRLINLCVKLCVPCVYPHASLLRDGLAHLIIRRAVEEAGEGGNGSSDDLATIVELLTFFLREKETRGSDIELLGPLEDILREIVGKYGYQLQFNYAIRVKISKTPSSSAKYDPFGNKGLELNTTIPNAVSIENPLERSLLSLSLALYSSLFQTLRSKLDDIPAELWKDIHFCTFVTSLLKSGDISLRCAALTFLIQPYFMDEKAWSQKQRLHQALPYLVDCLNFQPLPSWFDPFDSLNSLIELYHRHEPSSNPVIIFLSKTNMMYGLLTLFADCLSLKYQNKYSLRSTTRFIKLCASFAAHDELYRSLLLEQKSLLNHLEFGLERHLELLEEFLSRKQILFDSQDENSRNLPPLYDSELAMAWLLLLKSFSRSVSALRTSLKRNSLAELLLNLVRVSYRVLQECKVAGKDFLTAEIDIMSVTLGCICNFVVEFSNLQSLISNNGIVALIGDILRDPLFNSRLVDNGQAPMPLQASADKVKTNALWVLRHLMYNCRNPEKLDLLSKIPMSKILEFINDPSWPVQEQCFELIRNLTCNSRKVVNILLENFRDITYETDAETSAKIARGTTYLFQFLARKIMLIDPTDNIQKRTLIGVLYIIVNLVAVNENKKELVIQQDEILDILRDILSESQQNVGRYGNDSKLKLASLWVLNNLLWNSAISHYTHHALEGYTLPHKGDESPHQITGSPFASETGIDISTEAGDDEDDEDMDDDLDDADDEDDDEEEEFVHDSVSNAKARTRANEAAVERCKKLLKIGIYDLVKKNVFDESLSVREKARTLQYHMDLLLKDAS</sequence>
<keyword evidence="4" id="KW-0677">Repeat</keyword>
<dbReference type="Proteomes" id="UP000515788">
    <property type="component" value="Chromosome 3"/>
</dbReference>
<organism evidence="7 8">
    <name type="scientific">Torulaspora globosa</name>
    <dbReference type="NCBI Taxonomy" id="48254"/>
    <lineage>
        <taxon>Eukaryota</taxon>
        <taxon>Fungi</taxon>
        <taxon>Dikarya</taxon>
        <taxon>Ascomycota</taxon>
        <taxon>Saccharomycotina</taxon>
        <taxon>Saccharomycetes</taxon>
        <taxon>Saccharomycetales</taxon>
        <taxon>Saccharomycetaceae</taxon>
        <taxon>Torulaspora</taxon>
    </lineage>
</organism>
<accession>A0A7G3ZFH8</accession>
<evidence type="ECO:0000313" key="8">
    <source>
        <dbReference type="Proteomes" id="UP000515788"/>
    </source>
</evidence>
<evidence type="ECO:0000256" key="1">
    <source>
        <dbReference type="ARBA" id="ARBA00004123"/>
    </source>
</evidence>
<protein>
    <submittedName>
        <fullName evidence="7">Uncharacterized protein</fullName>
    </submittedName>
</protein>
<keyword evidence="5" id="KW-0539">Nucleus</keyword>
<evidence type="ECO:0000256" key="3">
    <source>
        <dbReference type="ARBA" id="ARBA00022490"/>
    </source>
</evidence>
<reference evidence="7 8" key="1">
    <citation type="submission" date="2020-06" db="EMBL/GenBank/DDBJ databases">
        <title>The yeast mating-type switching endonuclease HO is a domesticated member of an unorthodox homing genetic element family.</title>
        <authorList>
            <person name="Coughlan A.Y."/>
            <person name="Lombardi L."/>
            <person name="Braun-Galleani S."/>
            <person name="Martos A.R."/>
            <person name="Galeote V."/>
            <person name="Bigey F."/>
            <person name="Dequin S."/>
            <person name="Byrne K.P."/>
            <person name="Wolfe K.H."/>
        </authorList>
    </citation>
    <scope>NUCLEOTIDE SEQUENCE [LARGE SCALE GENOMIC DNA]</scope>
    <source>
        <strain evidence="7 8">CBS764</strain>
    </source>
</reference>
<dbReference type="OrthoDB" id="5559898at2759"/>
<evidence type="ECO:0000256" key="2">
    <source>
        <dbReference type="ARBA" id="ARBA00004496"/>
    </source>
</evidence>
<dbReference type="GO" id="GO:0005737">
    <property type="term" value="C:cytoplasm"/>
    <property type="evidence" value="ECO:0007669"/>
    <property type="project" value="UniProtKB-SubCell"/>
</dbReference>
<evidence type="ECO:0000313" key="7">
    <source>
        <dbReference type="EMBL" id="QLL32264.1"/>
    </source>
</evidence>
<dbReference type="AlphaFoldDB" id="A0A7G3ZFH8"/>
<keyword evidence="8" id="KW-1185">Reference proteome</keyword>
<dbReference type="PANTHER" id="PTHR15651:SF7">
    <property type="entry name" value="ARMADILLO REPEAT-CONTAINING PROTEIN 8"/>
    <property type="match status" value="1"/>
</dbReference>
<evidence type="ECO:0000256" key="4">
    <source>
        <dbReference type="ARBA" id="ARBA00022737"/>
    </source>
</evidence>